<organism evidence="4 5">
    <name type="scientific">Batillaria attramentaria</name>
    <dbReference type="NCBI Taxonomy" id="370345"/>
    <lineage>
        <taxon>Eukaryota</taxon>
        <taxon>Metazoa</taxon>
        <taxon>Spiralia</taxon>
        <taxon>Lophotrochozoa</taxon>
        <taxon>Mollusca</taxon>
        <taxon>Gastropoda</taxon>
        <taxon>Caenogastropoda</taxon>
        <taxon>Sorbeoconcha</taxon>
        <taxon>Cerithioidea</taxon>
        <taxon>Batillariidae</taxon>
        <taxon>Batillaria</taxon>
    </lineage>
</organism>
<keyword evidence="2" id="KW-0472">Membrane</keyword>
<feature type="domain" description="BTB" evidence="3">
    <location>
        <begin position="31"/>
        <end position="87"/>
    </location>
</feature>
<dbReference type="Gene3D" id="3.30.710.10">
    <property type="entry name" value="Potassium Channel Kv1.1, Chain A"/>
    <property type="match status" value="1"/>
</dbReference>
<accession>A0ABD0JS03</accession>
<dbReference type="PANTHER" id="PTHR22744:SF17">
    <property type="entry name" value="BTB DOMAIN-CONTAINING PROTEIN"/>
    <property type="match status" value="1"/>
</dbReference>
<evidence type="ECO:0000256" key="2">
    <source>
        <dbReference type="SAM" id="Phobius"/>
    </source>
</evidence>
<keyword evidence="2" id="KW-0812">Transmembrane</keyword>
<proteinExistence type="predicted"/>
<gene>
    <name evidence="4" type="ORF">BaRGS_00031427</name>
</gene>
<dbReference type="InterPro" id="IPR011333">
    <property type="entry name" value="SKP1/BTB/POZ_sf"/>
</dbReference>
<keyword evidence="2" id="KW-1133">Transmembrane helix</keyword>
<dbReference type="InterPro" id="IPR000210">
    <property type="entry name" value="BTB/POZ_dom"/>
</dbReference>
<comment type="caution">
    <text evidence="4">The sequence shown here is derived from an EMBL/GenBank/DDBJ whole genome shotgun (WGS) entry which is preliminary data.</text>
</comment>
<dbReference type="AlphaFoldDB" id="A0ABD0JS03"/>
<evidence type="ECO:0000313" key="4">
    <source>
        <dbReference type="EMBL" id="KAK7477362.1"/>
    </source>
</evidence>
<sequence length="283" mass="32689">MAFDLQNENACKEGEPSTAVENPFEEPDDLSDLVLIVEDQKMHVNRTLLAVYSPVFARMFFSDGFKEKDATELPLPGKNYKDMLDFLLQLYPVHSFQPITDDNLAGIMSLADEYQVEHVLQKCENYIGQQLGNRSLSADQILLYLWMCDQCRIEKYRADLEKLAVESNLLNLLKSQHYLSVRPDLMRDIVHGLEDARLQNRAANRSCYPEYCSGVRKNEQLVEEINSFQLKTDRQKARIKELSAELHKIKGPHYFETGFFFYLLVVVLVIIIFHSFIPVSVTL</sequence>
<evidence type="ECO:0000259" key="3">
    <source>
        <dbReference type="PROSITE" id="PS50097"/>
    </source>
</evidence>
<dbReference type="SMART" id="SM00225">
    <property type="entry name" value="BTB"/>
    <property type="match status" value="1"/>
</dbReference>
<dbReference type="PANTHER" id="PTHR22744">
    <property type="entry name" value="HELIX LOOP HELIX PROTEIN 21-RELATED"/>
    <property type="match status" value="1"/>
</dbReference>
<feature type="region of interest" description="Disordered" evidence="1">
    <location>
        <begin position="1"/>
        <end position="24"/>
    </location>
</feature>
<dbReference type="EMBL" id="JACVVK020000353">
    <property type="protein sequence ID" value="KAK7477362.1"/>
    <property type="molecule type" value="Genomic_DNA"/>
</dbReference>
<feature type="transmembrane region" description="Helical" evidence="2">
    <location>
        <begin position="259"/>
        <end position="277"/>
    </location>
</feature>
<protein>
    <recommendedName>
        <fullName evidence="3">BTB domain-containing protein</fullName>
    </recommendedName>
</protein>
<dbReference type="SUPFAM" id="SSF54695">
    <property type="entry name" value="POZ domain"/>
    <property type="match status" value="1"/>
</dbReference>
<reference evidence="4 5" key="1">
    <citation type="journal article" date="2023" name="Sci. Data">
        <title>Genome assembly of the Korean intertidal mud-creeper Batillaria attramentaria.</title>
        <authorList>
            <person name="Patra A.K."/>
            <person name="Ho P.T."/>
            <person name="Jun S."/>
            <person name="Lee S.J."/>
            <person name="Kim Y."/>
            <person name="Won Y.J."/>
        </authorList>
    </citation>
    <scope>NUCLEOTIDE SEQUENCE [LARGE SCALE GENOMIC DNA]</scope>
    <source>
        <strain evidence="4">Wonlab-2016</strain>
    </source>
</reference>
<name>A0ABD0JS03_9CAEN</name>
<dbReference type="Proteomes" id="UP001519460">
    <property type="component" value="Unassembled WGS sequence"/>
</dbReference>
<dbReference type="PROSITE" id="PS50097">
    <property type="entry name" value="BTB"/>
    <property type="match status" value="1"/>
</dbReference>
<evidence type="ECO:0000313" key="5">
    <source>
        <dbReference type="Proteomes" id="UP001519460"/>
    </source>
</evidence>
<evidence type="ECO:0000256" key="1">
    <source>
        <dbReference type="SAM" id="MobiDB-lite"/>
    </source>
</evidence>
<keyword evidence="5" id="KW-1185">Reference proteome</keyword>
<dbReference type="Pfam" id="PF00651">
    <property type="entry name" value="BTB"/>
    <property type="match status" value="1"/>
</dbReference>